<evidence type="ECO:0000259" key="5">
    <source>
        <dbReference type="Pfam" id="PF13657"/>
    </source>
</evidence>
<dbReference type="InterPro" id="IPR017508">
    <property type="entry name" value="HipA_N1"/>
</dbReference>
<dbReference type="GO" id="GO:0004674">
    <property type="term" value="F:protein serine/threonine kinase activity"/>
    <property type="evidence" value="ECO:0007669"/>
    <property type="project" value="TreeGrafter"/>
</dbReference>
<proteinExistence type="inferred from homology"/>
<dbReference type="PANTHER" id="PTHR37419:SF8">
    <property type="entry name" value="TOXIN YJJJ"/>
    <property type="match status" value="1"/>
</dbReference>
<dbReference type="InterPro" id="IPR012893">
    <property type="entry name" value="HipA-like_C"/>
</dbReference>
<evidence type="ECO:0000259" key="4">
    <source>
        <dbReference type="Pfam" id="PF07804"/>
    </source>
</evidence>
<protein>
    <submittedName>
        <fullName evidence="6">Toxin HipA</fullName>
    </submittedName>
</protein>
<dbReference type="Proteomes" id="UP000620133">
    <property type="component" value="Chromosome"/>
</dbReference>
<evidence type="ECO:0000313" key="7">
    <source>
        <dbReference type="Proteomes" id="UP000620133"/>
    </source>
</evidence>
<dbReference type="EMBL" id="AP024412">
    <property type="protein sequence ID" value="BCR36151.1"/>
    <property type="molecule type" value="Genomic_DNA"/>
</dbReference>
<dbReference type="PANTHER" id="PTHR37419">
    <property type="entry name" value="SERINE/THREONINE-PROTEIN KINASE TOXIN HIPA"/>
    <property type="match status" value="1"/>
</dbReference>
<reference evidence="6" key="1">
    <citation type="submission" date="2021-01" db="EMBL/GenBank/DDBJ databases">
        <title>Draft genome sequence of Acholeplasmataceae bacterium strain Mahy22.</title>
        <authorList>
            <person name="Watanabe M."/>
            <person name="Kojima H."/>
            <person name="Fukui M."/>
        </authorList>
    </citation>
    <scope>NUCLEOTIDE SEQUENCE</scope>
    <source>
        <strain evidence="6">Mahy22</strain>
    </source>
</reference>
<evidence type="ECO:0000313" key="6">
    <source>
        <dbReference type="EMBL" id="BCR36151.1"/>
    </source>
</evidence>
<evidence type="ECO:0000256" key="1">
    <source>
        <dbReference type="ARBA" id="ARBA00010164"/>
    </source>
</evidence>
<organism evidence="6 7">
    <name type="scientific">Mariniplasma anaerobium</name>
    <dbReference type="NCBI Taxonomy" id="2735436"/>
    <lineage>
        <taxon>Bacteria</taxon>
        <taxon>Bacillati</taxon>
        <taxon>Mycoplasmatota</taxon>
        <taxon>Mollicutes</taxon>
        <taxon>Acholeplasmatales</taxon>
        <taxon>Acholeplasmataceae</taxon>
        <taxon>Mariniplasma</taxon>
    </lineage>
</organism>
<sequence>MNIDIKRLVVKYNHKVVGYLETLSNQTIAFQYDKNWVENGFSISPFHLPLTDKVYISKSEHFNGLFGVFFDSLPDGWGELLMRRMLAKKGINFDKISALTKLSLINDNGLGALTYEPTQSEKNIGKYSDLDTLATEIKQIFENSATKNNFDEIYELGGASGGARPKVHITMDEEDWIVKFSSSIDPKGIGKLEYQANLLALKAKINVNQCKLFPSKNHSGYFGAKRFDKIGKKRIHMISLSALLETTPKIPNLDYSHLFQVIQKICIDQDDLYEAYKRMCFNVLYENKDDHGKNTAFLYDDNKGGYKLSPFYDITQTKHKFEHEMTVLGNGKPTETDLIDIAKLFNLSLKKIQMIIKEIKETISNEA</sequence>
<dbReference type="InterPro" id="IPR052028">
    <property type="entry name" value="HipA_Ser/Thr_kinase"/>
</dbReference>
<dbReference type="RefSeq" id="WP_176239613.1">
    <property type="nucleotide sequence ID" value="NZ_AP024412.1"/>
</dbReference>
<evidence type="ECO:0000256" key="2">
    <source>
        <dbReference type="ARBA" id="ARBA00022679"/>
    </source>
</evidence>
<comment type="similarity">
    <text evidence="1">Belongs to the HipA Ser/Thr kinase family.</text>
</comment>
<keyword evidence="2" id="KW-0808">Transferase</keyword>
<feature type="domain" description="HipA-like C-terminal" evidence="4">
    <location>
        <begin position="160"/>
        <end position="364"/>
    </location>
</feature>
<dbReference type="Pfam" id="PF13657">
    <property type="entry name" value="Couple_hipA"/>
    <property type="match status" value="1"/>
</dbReference>
<dbReference type="AlphaFoldDB" id="A0A7U9XV66"/>
<keyword evidence="3" id="KW-0418">Kinase</keyword>
<accession>A0A7U9XV66</accession>
<keyword evidence="7" id="KW-1185">Reference proteome</keyword>
<evidence type="ECO:0000256" key="3">
    <source>
        <dbReference type="ARBA" id="ARBA00022777"/>
    </source>
</evidence>
<gene>
    <name evidence="6" type="ORF">MPAN_010440</name>
</gene>
<dbReference type="Gene3D" id="1.10.1070.20">
    <property type="match status" value="1"/>
</dbReference>
<feature type="domain" description="HipA N-terminal subdomain 1" evidence="5">
    <location>
        <begin position="9"/>
        <end position="115"/>
    </location>
</feature>
<dbReference type="Pfam" id="PF07804">
    <property type="entry name" value="HipA_C"/>
    <property type="match status" value="1"/>
</dbReference>
<dbReference type="KEGG" id="manr:MPAN_010440"/>
<dbReference type="GO" id="GO:0005829">
    <property type="term" value="C:cytosol"/>
    <property type="evidence" value="ECO:0007669"/>
    <property type="project" value="TreeGrafter"/>
</dbReference>
<name>A0A7U9XV66_9MOLU</name>